<protein>
    <submittedName>
        <fullName evidence="1">Uncharacterized protein</fullName>
    </submittedName>
</protein>
<reference evidence="1 2" key="1">
    <citation type="journal article" date="2012" name="Environ. Microbiol.">
        <title>The genome of the ammonia-oxidizing Candidatus Nitrososphaera gargensis: insights into metabolic versatility and environmental adaptations.</title>
        <authorList>
            <person name="Spang A."/>
            <person name="Poehlein A."/>
            <person name="Offre P."/>
            <person name="Zumbragel S."/>
            <person name="Haider S."/>
            <person name="Rychlik N."/>
            <person name="Nowka B."/>
            <person name="Schmeisser C."/>
            <person name="Lebedeva E.V."/>
            <person name="Rattei T."/>
            <person name="Bohm C."/>
            <person name="Schmid M."/>
            <person name="Galushko A."/>
            <person name="Hatzenpichler R."/>
            <person name="Weinmaier T."/>
            <person name="Daniel R."/>
            <person name="Schleper C."/>
            <person name="Spieck E."/>
            <person name="Streit W."/>
            <person name="Wagner M."/>
        </authorList>
    </citation>
    <scope>NUCLEOTIDE SEQUENCE [LARGE SCALE GENOMIC DNA]</scope>
    <source>
        <strain evidence="2">Ga9.2</strain>
    </source>
</reference>
<accession>K0IGX5</accession>
<dbReference type="Proteomes" id="UP000008037">
    <property type="component" value="Chromosome"/>
</dbReference>
<dbReference type="OrthoDB" id="383288at2157"/>
<evidence type="ECO:0000313" key="2">
    <source>
        <dbReference type="Proteomes" id="UP000008037"/>
    </source>
</evidence>
<dbReference type="AlphaFoldDB" id="K0IGX5"/>
<dbReference type="EMBL" id="CP002408">
    <property type="protein sequence ID" value="AFU57067.1"/>
    <property type="molecule type" value="Genomic_DNA"/>
</dbReference>
<proteinExistence type="predicted"/>
<dbReference type="BioCyc" id="CNIT1237085:G1324-117-MONOMER"/>
<dbReference type="STRING" id="1237085.Ngar_c01170"/>
<name>K0IGX5_NITGG</name>
<gene>
    <name evidence="1" type="ordered locus">Ngar_c01170</name>
</gene>
<dbReference type="KEGG" id="nga:Ngar_c01170"/>
<dbReference type="RefSeq" id="WP_015017640.1">
    <property type="nucleotide sequence ID" value="NC_018719.1"/>
</dbReference>
<dbReference type="HOGENOM" id="CLU_1850700_0_0_2"/>
<sequence>MLTNLDELERAAAKYAELKRGENNAELAQIAGTIVDSISLPSFSFPLKEETLSSNGTTTYVYENNATFPALYDFLGELLHSKVPLEIREAKFGPGEIIVARQSKEEADAALDMSIKELQELVHARESEILSKYAADTP</sequence>
<keyword evidence="2" id="KW-1185">Reference proteome</keyword>
<dbReference type="GeneID" id="13796293"/>
<organism evidence="1 2">
    <name type="scientific">Nitrososphaera gargensis (strain Ga9.2)</name>
    <dbReference type="NCBI Taxonomy" id="1237085"/>
    <lineage>
        <taxon>Archaea</taxon>
        <taxon>Nitrososphaerota</taxon>
        <taxon>Nitrososphaeria</taxon>
        <taxon>Nitrososphaerales</taxon>
        <taxon>Nitrososphaeraceae</taxon>
        <taxon>Nitrososphaera</taxon>
    </lineage>
</organism>
<dbReference type="InParanoid" id="K0IGX5"/>
<evidence type="ECO:0000313" key="1">
    <source>
        <dbReference type="EMBL" id="AFU57067.1"/>
    </source>
</evidence>